<gene>
    <name evidence="2" type="ORF">SNAT2548_LOCUS2078</name>
</gene>
<keyword evidence="3" id="KW-1185">Reference proteome</keyword>
<sequence length="152" mass="16788">MAWRVPFLLAFLPTWHAQILDQTPTWKFKVTLDDTLHLSAGTRGSDLLADSAFTVFVQRLLSGAMVLPITHIPPSAFVLQNATVLEDVNTEATNAHGGVGHGKKAVRFEAELSIESRSVALEIWRMPSISLAGLAPWRKLHVETITDMSIFQ</sequence>
<evidence type="ECO:0000256" key="1">
    <source>
        <dbReference type="SAM" id="SignalP"/>
    </source>
</evidence>
<dbReference type="EMBL" id="CAJNDS010000115">
    <property type="protein sequence ID" value="CAE6963546.1"/>
    <property type="molecule type" value="Genomic_DNA"/>
</dbReference>
<keyword evidence="1" id="KW-0732">Signal</keyword>
<protein>
    <submittedName>
        <fullName evidence="2">Uncharacterized protein</fullName>
    </submittedName>
</protein>
<organism evidence="2 3">
    <name type="scientific">Symbiodinium natans</name>
    <dbReference type="NCBI Taxonomy" id="878477"/>
    <lineage>
        <taxon>Eukaryota</taxon>
        <taxon>Sar</taxon>
        <taxon>Alveolata</taxon>
        <taxon>Dinophyceae</taxon>
        <taxon>Suessiales</taxon>
        <taxon>Symbiodiniaceae</taxon>
        <taxon>Symbiodinium</taxon>
    </lineage>
</organism>
<evidence type="ECO:0000313" key="3">
    <source>
        <dbReference type="Proteomes" id="UP000604046"/>
    </source>
</evidence>
<accession>A0A812HVL1</accession>
<comment type="caution">
    <text evidence="2">The sequence shown here is derived from an EMBL/GenBank/DDBJ whole genome shotgun (WGS) entry which is preliminary data.</text>
</comment>
<reference evidence="2" key="1">
    <citation type="submission" date="2021-02" db="EMBL/GenBank/DDBJ databases">
        <authorList>
            <person name="Dougan E. K."/>
            <person name="Rhodes N."/>
            <person name="Thang M."/>
            <person name="Chan C."/>
        </authorList>
    </citation>
    <scope>NUCLEOTIDE SEQUENCE</scope>
</reference>
<dbReference type="OrthoDB" id="408316at2759"/>
<dbReference type="Proteomes" id="UP000604046">
    <property type="component" value="Unassembled WGS sequence"/>
</dbReference>
<feature type="signal peptide" evidence="1">
    <location>
        <begin position="1"/>
        <end position="17"/>
    </location>
</feature>
<feature type="chain" id="PRO_5032431318" evidence="1">
    <location>
        <begin position="18"/>
        <end position="152"/>
    </location>
</feature>
<dbReference type="AlphaFoldDB" id="A0A812HVL1"/>
<proteinExistence type="predicted"/>
<evidence type="ECO:0000313" key="2">
    <source>
        <dbReference type="EMBL" id="CAE6963546.1"/>
    </source>
</evidence>
<name>A0A812HVL1_9DINO</name>